<dbReference type="PANTHER" id="PTHR11902">
    <property type="entry name" value="ENOLASE"/>
    <property type="match status" value="1"/>
</dbReference>
<comment type="function">
    <text evidence="12">Catalyzes the reversible conversion of 2-phosphoglycerate (2-PG) into phosphoenolpyruvate (PEP). It is essential for the degradation of carbohydrates via glycolysis.</text>
</comment>
<dbReference type="InterPro" id="IPR020810">
    <property type="entry name" value="Enolase_C"/>
</dbReference>
<dbReference type="Gene3D" id="3.20.20.120">
    <property type="entry name" value="Enolase-like C-terminal domain"/>
    <property type="match status" value="1"/>
</dbReference>
<evidence type="ECO:0000256" key="12">
    <source>
        <dbReference type="HAMAP-Rule" id="MF_00318"/>
    </source>
</evidence>
<reference evidence="18 20" key="1">
    <citation type="submission" date="2016-02" db="EMBL/GenBank/DDBJ databases">
        <authorList>
            <person name="Strepis N."/>
        </authorList>
    </citation>
    <scope>NUCLEOTIDE SEQUENCE [LARGE SCALE GENOMIC DNA]</scope>
    <source>
        <strain evidence="18">Trichococcus flocculiformis</strain>
    </source>
</reference>
<evidence type="ECO:0000256" key="6">
    <source>
        <dbReference type="ARBA" id="ARBA00022525"/>
    </source>
</evidence>
<evidence type="ECO:0000256" key="5">
    <source>
        <dbReference type="ARBA" id="ARBA00022490"/>
    </source>
</evidence>
<keyword evidence="6 12" id="KW-0964">Secreted</keyword>
<dbReference type="EC" id="4.2.1.11" evidence="3 12"/>
<dbReference type="PROSITE" id="PS00164">
    <property type="entry name" value="ENOLASE"/>
    <property type="match status" value="1"/>
</dbReference>
<evidence type="ECO:0000256" key="15">
    <source>
        <dbReference type="PIRSR" id="PIRSR001400-3"/>
    </source>
</evidence>
<keyword evidence="5 12" id="KW-0963">Cytoplasm</keyword>
<evidence type="ECO:0000256" key="4">
    <source>
        <dbReference type="ARBA" id="ARBA00017068"/>
    </source>
</evidence>
<proteinExistence type="inferred from homology"/>
<dbReference type="SMART" id="SM01192">
    <property type="entry name" value="Enolase_C"/>
    <property type="match status" value="1"/>
</dbReference>
<feature type="binding site" evidence="12">
    <location>
        <position position="340"/>
    </location>
    <ligand>
        <name>(2R)-2-phosphoglycerate</name>
        <dbReference type="ChEBI" id="CHEBI:58289"/>
    </ligand>
</feature>
<keyword evidence="10 12" id="KW-0456">Lyase</keyword>
<dbReference type="FunFam" id="3.20.20.120:FF:000001">
    <property type="entry name" value="Enolase"/>
    <property type="match status" value="1"/>
</dbReference>
<feature type="binding site" evidence="14">
    <location>
        <begin position="367"/>
        <end position="370"/>
    </location>
    <ligand>
        <name>substrate</name>
    </ligand>
</feature>
<feature type="binding site" evidence="14">
    <location>
        <position position="391"/>
    </location>
    <ligand>
        <name>substrate</name>
    </ligand>
</feature>
<keyword evidence="20" id="KW-1185">Reference proteome</keyword>
<dbReference type="GO" id="GO:0009986">
    <property type="term" value="C:cell surface"/>
    <property type="evidence" value="ECO:0007669"/>
    <property type="project" value="UniProtKB-SubCell"/>
</dbReference>
<dbReference type="InterPro" id="IPR036849">
    <property type="entry name" value="Enolase-like_C_sf"/>
</dbReference>
<protein>
    <recommendedName>
        <fullName evidence="4 12">Enolase</fullName>
        <ecNumber evidence="3 12">4.2.1.11</ecNumber>
    </recommendedName>
    <alternativeName>
        <fullName evidence="12">2-phospho-D-glycerate hydro-lyase</fullName>
    </alternativeName>
    <alternativeName>
        <fullName evidence="12">2-phosphoglycerate dehydratase</fullName>
    </alternativeName>
</protein>
<comment type="subcellular location">
    <subcellularLocation>
        <location evidence="12">Cytoplasm</location>
    </subcellularLocation>
    <subcellularLocation>
        <location evidence="12">Secreted</location>
    </subcellularLocation>
    <subcellularLocation>
        <location evidence="12">Cell surface</location>
    </subcellularLocation>
    <text evidence="12">Fractions of enolase are present in both the cytoplasm and on the cell surface.</text>
</comment>
<evidence type="ECO:0000313" key="18">
    <source>
        <dbReference type="EMBL" id="CZQ84112.1"/>
    </source>
</evidence>
<name>A0AB38BFZ6_9LACT</name>
<feature type="active site" description="Proton acceptor" evidence="12 13">
    <location>
        <position position="340"/>
    </location>
</feature>
<gene>
    <name evidence="12" type="primary">eno</name>
    <name evidence="19" type="ORF">SAMN04488507_100595</name>
    <name evidence="18" type="ORF">TFLO_473</name>
</gene>
<dbReference type="HAMAP" id="MF_00318">
    <property type="entry name" value="Enolase"/>
    <property type="match status" value="1"/>
</dbReference>
<feature type="binding site" evidence="12">
    <location>
        <position position="370"/>
    </location>
    <ligand>
        <name>(2R)-2-phosphoglycerate</name>
        <dbReference type="ChEBI" id="CHEBI:58289"/>
    </ligand>
</feature>
<sequence length="432" mass="46482">MPYITDILAREVLDSRGNPTIEVEVYTESGAFGRGMVPSGASTGEHEAIELRDGDKARYLGKGVLKAVANVNDIIADAILGFDVRDQLAIDKTMIDLDGTPNKEKLGANAILAVSIAVARAAADYLDVPLYQYLGGFNAKTLPTPMMNIINGGSHADNSIDFQEFMIMPVGAPSFKEALRMGAEVFHALAAILKSKGYSTAVGDEGGFAPNLGSNEEGFEVIIEAIEKAGYVPGKDVVLAMDAASSEFYNKEKGVYDLADSGEGEKTVDEMIEFYADLCKKYPIISIEDGLDENDWEGTKKLTEVLGDKVQIVGDDLFVTNTEKLSKAIELGVANSILIKVNQIGSLTETFEAIEMAKKAGYTAVVSHRSGETEDATIADIAVATNAGQIKTGSLSRTDRIAKYNQLLRIEDQLGELAVYDGLKSFYNLKNK</sequence>
<dbReference type="InterPro" id="IPR000941">
    <property type="entry name" value="Enolase"/>
</dbReference>
<feature type="binding site" evidence="14">
    <location>
        <position position="315"/>
    </location>
    <ligand>
        <name>substrate</name>
    </ligand>
</feature>
<comment type="catalytic activity">
    <reaction evidence="11">
        <text>(2R)-2-phosphoglycerate = phosphoenolpyruvate + H2O</text>
        <dbReference type="Rhea" id="RHEA:10164"/>
        <dbReference type="ChEBI" id="CHEBI:15377"/>
        <dbReference type="ChEBI" id="CHEBI:58289"/>
        <dbReference type="ChEBI" id="CHEBI:58702"/>
        <dbReference type="EC" id="4.2.1.11"/>
    </reaction>
    <physiologicalReaction direction="left-to-right" evidence="11">
        <dbReference type="Rhea" id="RHEA:10165"/>
    </physiologicalReaction>
</comment>
<feature type="binding site" evidence="14">
    <location>
        <position position="155"/>
    </location>
    <ligand>
        <name>substrate</name>
    </ligand>
</feature>
<dbReference type="SFLD" id="SFLDF00002">
    <property type="entry name" value="enolase"/>
    <property type="match status" value="1"/>
</dbReference>
<dbReference type="Pfam" id="PF03952">
    <property type="entry name" value="Enolase_N"/>
    <property type="match status" value="1"/>
</dbReference>
<dbReference type="Pfam" id="PF00113">
    <property type="entry name" value="Enolase_C"/>
    <property type="match status" value="1"/>
</dbReference>
<evidence type="ECO:0000256" key="13">
    <source>
        <dbReference type="PIRSR" id="PIRSR001400-1"/>
    </source>
</evidence>
<evidence type="ECO:0000313" key="21">
    <source>
        <dbReference type="Proteomes" id="UP000199686"/>
    </source>
</evidence>
<dbReference type="InterPro" id="IPR020809">
    <property type="entry name" value="Enolase_CS"/>
</dbReference>
<dbReference type="PRINTS" id="PR00148">
    <property type="entry name" value="ENOLASE"/>
</dbReference>
<keyword evidence="8 12" id="KW-0460">Magnesium</keyword>
<accession>A0AB38BFZ6</accession>
<feature type="binding site" evidence="12 15">
    <location>
        <position position="288"/>
    </location>
    <ligand>
        <name>Mg(2+)</name>
        <dbReference type="ChEBI" id="CHEBI:18420"/>
    </ligand>
</feature>
<feature type="binding site" evidence="14">
    <location>
        <position position="164"/>
    </location>
    <ligand>
        <name>substrate</name>
    </ligand>
</feature>
<organism evidence="19 21">
    <name type="scientific">Trichococcus flocculiformis</name>
    <dbReference type="NCBI Taxonomy" id="82803"/>
    <lineage>
        <taxon>Bacteria</taxon>
        <taxon>Bacillati</taxon>
        <taxon>Bacillota</taxon>
        <taxon>Bacilli</taxon>
        <taxon>Lactobacillales</taxon>
        <taxon>Carnobacteriaceae</taxon>
        <taxon>Trichococcus</taxon>
    </lineage>
</organism>
<feature type="domain" description="Enolase N-terminal" evidence="17">
    <location>
        <begin position="4"/>
        <end position="134"/>
    </location>
</feature>
<comment type="similarity">
    <text evidence="2 12">Belongs to the enolase family.</text>
</comment>
<evidence type="ECO:0000256" key="11">
    <source>
        <dbReference type="ARBA" id="ARBA00048951"/>
    </source>
</evidence>
<dbReference type="Proteomes" id="UP000199686">
    <property type="component" value="Unassembled WGS sequence"/>
</dbReference>
<dbReference type="EMBL" id="FJMZ01000003">
    <property type="protein sequence ID" value="CZQ84112.1"/>
    <property type="molecule type" value="Genomic_DNA"/>
</dbReference>
<feature type="binding site" evidence="12 15">
    <location>
        <position position="315"/>
    </location>
    <ligand>
        <name>Mg(2+)</name>
        <dbReference type="ChEBI" id="CHEBI:18420"/>
    </ligand>
</feature>
<dbReference type="InterPro" id="IPR020811">
    <property type="entry name" value="Enolase_N"/>
</dbReference>
<evidence type="ECO:0000256" key="10">
    <source>
        <dbReference type="ARBA" id="ARBA00023239"/>
    </source>
</evidence>
<evidence type="ECO:0000259" key="17">
    <source>
        <dbReference type="SMART" id="SM01193"/>
    </source>
</evidence>
<dbReference type="GO" id="GO:0000015">
    <property type="term" value="C:phosphopyruvate hydratase complex"/>
    <property type="evidence" value="ECO:0007669"/>
    <property type="project" value="InterPro"/>
</dbReference>
<evidence type="ECO:0000256" key="14">
    <source>
        <dbReference type="PIRSR" id="PIRSR001400-2"/>
    </source>
</evidence>
<dbReference type="InterPro" id="IPR029017">
    <property type="entry name" value="Enolase-like_N"/>
</dbReference>
<evidence type="ECO:0000259" key="16">
    <source>
        <dbReference type="SMART" id="SM01192"/>
    </source>
</evidence>
<evidence type="ECO:0000256" key="2">
    <source>
        <dbReference type="ARBA" id="ARBA00009604"/>
    </source>
</evidence>
<evidence type="ECO:0000256" key="9">
    <source>
        <dbReference type="ARBA" id="ARBA00023152"/>
    </source>
</evidence>
<feature type="binding site" evidence="12">
    <location>
        <position position="163"/>
    </location>
    <ligand>
        <name>(2R)-2-phosphoglycerate</name>
        <dbReference type="ChEBI" id="CHEBI:58289"/>
    </ligand>
</feature>
<comment type="cofactor">
    <cofactor evidence="12">
        <name>Mg(2+)</name>
        <dbReference type="ChEBI" id="CHEBI:18420"/>
    </cofactor>
    <text evidence="12">Binds a second Mg(2+) ion via substrate during catalysis.</text>
</comment>
<dbReference type="RefSeq" id="WP_068561078.1">
    <property type="nucleotide sequence ID" value="NZ_FJMZ01000003.1"/>
</dbReference>
<dbReference type="NCBIfam" id="TIGR01060">
    <property type="entry name" value="eno"/>
    <property type="match status" value="1"/>
</dbReference>
<reference evidence="19 21" key="2">
    <citation type="submission" date="2016-10" db="EMBL/GenBank/DDBJ databases">
        <authorList>
            <person name="Varghese N."/>
            <person name="Submissions S."/>
        </authorList>
    </citation>
    <scope>NUCLEOTIDE SEQUENCE [LARGE SCALE GENOMIC DNA]</scope>
    <source>
        <strain evidence="19 21">DSM 2094</strain>
    </source>
</reference>
<evidence type="ECO:0000256" key="7">
    <source>
        <dbReference type="ARBA" id="ARBA00022723"/>
    </source>
</evidence>
<evidence type="ECO:0000256" key="3">
    <source>
        <dbReference type="ARBA" id="ARBA00012058"/>
    </source>
</evidence>
<comment type="caution">
    <text evidence="19">The sequence shown here is derived from an EMBL/GenBank/DDBJ whole genome shotgun (WGS) entry which is preliminary data.</text>
</comment>
<dbReference type="GO" id="GO:0005576">
    <property type="term" value="C:extracellular region"/>
    <property type="evidence" value="ECO:0007669"/>
    <property type="project" value="UniProtKB-SubCell"/>
</dbReference>
<dbReference type="SUPFAM" id="SSF54826">
    <property type="entry name" value="Enolase N-terminal domain-like"/>
    <property type="match status" value="1"/>
</dbReference>
<feature type="binding site" evidence="12">
    <location>
        <position position="391"/>
    </location>
    <ligand>
        <name>(2R)-2-phosphoglycerate</name>
        <dbReference type="ChEBI" id="CHEBI:58289"/>
    </ligand>
</feature>
<evidence type="ECO:0000256" key="1">
    <source>
        <dbReference type="ARBA" id="ARBA00005031"/>
    </source>
</evidence>
<dbReference type="Proteomes" id="UP000195947">
    <property type="component" value="Unassembled WGS sequence"/>
</dbReference>
<feature type="active site" description="Proton donor" evidence="12 13">
    <location>
        <position position="205"/>
    </location>
</feature>
<dbReference type="CDD" id="cd03313">
    <property type="entry name" value="enolase"/>
    <property type="match status" value="1"/>
</dbReference>
<dbReference type="GO" id="GO:0006096">
    <property type="term" value="P:glycolytic process"/>
    <property type="evidence" value="ECO:0007669"/>
    <property type="project" value="UniProtKB-UniRule"/>
</dbReference>
<dbReference type="SUPFAM" id="SSF51604">
    <property type="entry name" value="Enolase C-terminal domain-like"/>
    <property type="match status" value="1"/>
</dbReference>
<keyword evidence="9 12" id="KW-0324">Glycolysis</keyword>
<dbReference type="PANTHER" id="PTHR11902:SF1">
    <property type="entry name" value="ENOLASE"/>
    <property type="match status" value="1"/>
</dbReference>
<comment type="cofactor">
    <cofactor evidence="15">
        <name>Mg(2+)</name>
        <dbReference type="ChEBI" id="CHEBI:18420"/>
    </cofactor>
    <text evidence="15">Mg(2+) is required for catalysis and for stabilizing the dimer.</text>
</comment>
<dbReference type="SMART" id="SM01193">
    <property type="entry name" value="Enolase_N"/>
    <property type="match status" value="1"/>
</dbReference>
<feature type="binding site" evidence="12 15">
    <location>
        <position position="242"/>
    </location>
    <ligand>
        <name>Mg(2+)</name>
        <dbReference type="ChEBI" id="CHEBI:18420"/>
    </ligand>
</feature>
<comment type="pathway">
    <text evidence="1 12">Carbohydrate degradation; glycolysis; pyruvate from D-glyceraldehyde 3-phosphate: step 4/5.</text>
</comment>
<evidence type="ECO:0000256" key="8">
    <source>
        <dbReference type="ARBA" id="ARBA00022842"/>
    </source>
</evidence>
<dbReference type="FunFam" id="3.30.390.10:FF:000001">
    <property type="entry name" value="Enolase"/>
    <property type="match status" value="1"/>
</dbReference>
<feature type="binding site" evidence="12">
    <location>
        <position position="369"/>
    </location>
    <ligand>
        <name>(2R)-2-phosphoglycerate</name>
        <dbReference type="ChEBI" id="CHEBI:58289"/>
    </ligand>
</feature>
<dbReference type="EMBL" id="FOQC01000005">
    <property type="protein sequence ID" value="SFH61464.1"/>
    <property type="molecule type" value="Genomic_DNA"/>
</dbReference>
<dbReference type="GO" id="GO:0004634">
    <property type="term" value="F:phosphopyruvate hydratase activity"/>
    <property type="evidence" value="ECO:0007669"/>
    <property type="project" value="UniProtKB-UniRule"/>
</dbReference>
<keyword evidence="7 12" id="KW-0479">Metal-binding</keyword>
<feature type="domain" description="Enolase C-terminal TIM barrel" evidence="16">
    <location>
        <begin position="139"/>
        <end position="428"/>
    </location>
</feature>
<dbReference type="SFLD" id="SFLDG00178">
    <property type="entry name" value="enolase"/>
    <property type="match status" value="1"/>
</dbReference>
<dbReference type="Gene3D" id="3.30.390.10">
    <property type="entry name" value="Enolase-like, N-terminal domain"/>
    <property type="match status" value="1"/>
</dbReference>
<dbReference type="PIRSF" id="PIRSF001400">
    <property type="entry name" value="Enolase"/>
    <property type="match status" value="1"/>
</dbReference>
<feature type="binding site" evidence="14">
    <location>
        <position position="288"/>
    </location>
    <ligand>
        <name>substrate</name>
    </ligand>
</feature>
<dbReference type="AlphaFoldDB" id="A0AB38BFZ6"/>
<evidence type="ECO:0000313" key="19">
    <source>
        <dbReference type="EMBL" id="SFH61464.1"/>
    </source>
</evidence>
<dbReference type="GO" id="GO:0000287">
    <property type="term" value="F:magnesium ion binding"/>
    <property type="evidence" value="ECO:0007669"/>
    <property type="project" value="UniProtKB-UniRule"/>
</dbReference>
<dbReference type="SFLD" id="SFLDS00001">
    <property type="entry name" value="Enolase"/>
    <property type="match status" value="1"/>
</dbReference>
<evidence type="ECO:0000313" key="20">
    <source>
        <dbReference type="Proteomes" id="UP000195947"/>
    </source>
</evidence>